<keyword evidence="5" id="KW-1185">Reference proteome</keyword>
<dbReference type="InterPro" id="IPR002364">
    <property type="entry name" value="Quin_OxRdtase/zeta-crystal_CS"/>
</dbReference>
<evidence type="ECO:0000313" key="5">
    <source>
        <dbReference type="Proteomes" id="UP000646911"/>
    </source>
</evidence>
<dbReference type="InterPro" id="IPR020843">
    <property type="entry name" value="ER"/>
</dbReference>
<evidence type="ECO:0000259" key="3">
    <source>
        <dbReference type="SMART" id="SM00829"/>
    </source>
</evidence>
<evidence type="ECO:0000256" key="1">
    <source>
        <dbReference type="ARBA" id="ARBA00022857"/>
    </source>
</evidence>
<evidence type="ECO:0000313" key="4">
    <source>
        <dbReference type="EMBL" id="MBC3911491.1"/>
    </source>
</evidence>
<dbReference type="InterPro" id="IPR013154">
    <property type="entry name" value="ADH-like_N"/>
</dbReference>
<dbReference type="InterPro" id="IPR013149">
    <property type="entry name" value="ADH-like_C"/>
</dbReference>
<proteinExistence type="predicted"/>
<dbReference type="Gene3D" id="3.90.180.10">
    <property type="entry name" value="Medium-chain alcohol dehydrogenases, catalytic domain"/>
    <property type="match status" value="1"/>
</dbReference>
<dbReference type="InterPro" id="IPR036291">
    <property type="entry name" value="NAD(P)-bd_dom_sf"/>
</dbReference>
<dbReference type="RefSeq" id="WP_186957199.1">
    <property type="nucleotide sequence ID" value="NZ_JACOFX010000037.1"/>
</dbReference>
<dbReference type="InterPro" id="IPR011032">
    <property type="entry name" value="GroES-like_sf"/>
</dbReference>
<dbReference type="Pfam" id="PF00107">
    <property type="entry name" value="ADH_zinc_N"/>
    <property type="match status" value="1"/>
</dbReference>
<feature type="domain" description="Enoyl reductase (ER)" evidence="3">
    <location>
        <begin position="10"/>
        <end position="317"/>
    </location>
</feature>
<comment type="caution">
    <text evidence="4">The sequence shown here is derived from an EMBL/GenBank/DDBJ whole genome shotgun (WGS) entry which is preliminary data.</text>
</comment>
<reference evidence="4 5" key="1">
    <citation type="submission" date="2020-08" db="EMBL/GenBank/DDBJ databases">
        <title>Novel species isolated from subtropical streams in China.</title>
        <authorList>
            <person name="Lu H."/>
        </authorList>
    </citation>
    <scope>NUCLEOTIDE SEQUENCE [LARGE SCALE GENOMIC DNA]</scope>
    <source>
        <strain evidence="4 5">NL8W</strain>
    </source>
</reference>
<keyword evidence="2" id="KW-0560">Oxidoreductase</keyword>
<dbReference type="Gene3D" id="3.40.50.720">
    <property type="entry name" value="NAD(P)-binding Rossmann-like Domain"/>
    <property type="match status" value="1"/>
</dbReference>
<dbReference type="SMART" id="SM00829">
    <property type="entry name" value="PKS_ER"/>
    <property type="match status" value="1"/>
</dbReference>
<protein>
    <submittedName>
        <fullName evidence="4">Quinone oxidoreductase</fullName>
    </submittedName>
</protein>
<dbReference type="PANTHER" id="PTHR48106">
    <property type="entry name" value="QUINONE OXIDOREDUCTASE PIG3-RELATED"/>
    <property type="match status" value="1"/>
</dbReference>
<dbReference type="CDD" id="cd05286">
    <property type="entry name" value="QOR2"/>
    <property type="match status" value="1"/>
</dbReference>
<dbReference type="SUPFAM" id="SSF50129">
    <property type="entry name" value="GroES-like"/>
    <property type="match status" value="1"/>
</dbReference>
<dbReference type="InterPro" id="IPR047618">
    <property type="entry name" value="QOR-like"/>
</dbReference>
<dbReference type="Proteomes" id="UP000646911">
    <property type="component" value="Unassembled WGS sequence"/>
</dbReference>
<gene>
    <name evidence="4" type="ORF">H8L47_28400</name>
</gene>
<dbReference type="Pfam" id="PF08240">
    <property type="entry name" value="ADH_N"/>
    <property type="match status" value="1"/>
</dbReference>
<organism evidence="4 5">
    <name type="scientific">Undibacterium umbellatum</name>
    <dbReference type="NCBI Taxonomy" id="2762300"/>
    <lineage>
        <taxon>Bacteria</taxon>
        <taxon>Pseudomonadati</taxon>
        <taxon>Pseudomonadota</taxon>
        <taxon>Betaproteobacteria</taxon>
        <taxon>Burkholderiales</taxon>
        <taxon>Oxalobacteraceae</taxon>
        <taxon>Undibacterium</taxon>
    </lineage>
</organism>
<sequence length="333" mass="35537">MQAIQLFSQGGPDVLELRDVAMPLQKNGEVLVQVSYAGVNYADVYQRNGQNPAILPCIPGVEGAGIVIAGNASIPSGSRVAWLSQAGSYAEHLSIPAWKLIVLPADVSTHDAAAAMLQVVTAQYLCETSYRAQAGETALVHAGAGGVGLLLTQILKHKGLTVISTVSTSEKASLALAAGADHVVLYSETDFIRAVKDLTLQQGVHVVYDSVGLQTYQGSMALLRPLGSLVLFGQSSGNVPPIDPMHLCRQGSLFLTRPTLAHHVADAESLKYRSQRAISWLRDGIVDLRIHHIYPLEQASLAHADLESRRTTGKLLLAVSSAARKCLTRSKHE</sequence>
<dbReference type="PROSITE" id="PS01162">
    <property type="entry name" value="QOR_ZETA_CRYSTAL"/>
    <property type="match status" value="1"/>
</dbReference>
<dbReference type="SUPFAM" id="SSF51735">
    <property type="entry name" value="NAD(P)-binding Rossmann-fold domains"/>
    <property type="match status" value="1"/>
</dbReference>
<dbReference type="EMBL" id="JACOFX010000037">
    <property type="protein sequence ID" value="MBC3911491.1"/>
    <property type="molecule type" value="Genomic_DNA"/>
</dbReference>
<accession>A0ABR6ZJE1</accession>
<dbReference type="PANTHER" id="PTHR48106:SF13">
    <property type="entry name" value="QUINONE OXIDOREDUCTASE-RELATED"/>
    <property type="match status" value="1"/>
</dbReference>
<name>A0ABR6ZJE1_9BURK</name>
<evidence type="ECO:0000256" key="2">
    <source>
        <dbReference type="ARBA" id="ARBA00023002"/>
    </source>
</evidence>
<keyword evidence="1" id="KW-0521">NADP</keyword>